<dbReference type="Pfam" id="PF00496">
    <property type="entry name" value="SBP_bac_5"/>
    <property type="match status" value="1"/>
</dbReference>
<dbReference type="Gene3D" id="3.10.105.10">
    <property type="entry name" value="Dipeptide-binding Protein, Domain 3"/>
    <property type="match status" value="1"/>
</dbReference>
<dbReference type="GO" id="GO:0005886">
    <property type="term" value="C:plasma membrane"/>
    <property type="evidence" value="ECO:0007669"/>
    <property type="project" value="UniProtKB-SubCell"/>
</dbReference>
<keyword evidence="2 7" id="KW-0813">Transport</keyword>
<proteinExistence type="inferred from homology"/>
<dbReference type="SUPFAM" id="SSF161098">
    <property type="entry name" value="MetI-like"/>
    <property type="match status" value="1"/>
</dbReference>
<dbReference type="PANTHER" id="PTHR43386">
    <property type="entry name" value="OLIGOPEPTIDE TRANSPORT SYSTEM PERMEASE PROTEIN APPC"/>
    <property type="match status" value="1"/>
</dbReference>
<dbReference type="CDD" id="cd06261">
    <property type="entry name" value="TM_PBP2"/>
    <property type="match status" value="1"/>
</dbReference>
<dbReference type="SUPFAM" id="SSF53850">
    <property type="entry name" value="Periplasmic binding protein-like II"/>
    <property type="match status" value="1"/>
</dbReference>
<dbReference type="Proteomes" id="UP000192478">
    <property type="component" value="Chromosome"/>
</dbReference>
<evidence type="ECO:0000256" key="1">
    <source>
        <dbReference type="ARBA" id="ARBA00004651"/>
    </source>
</evidence>
<feature type="transmembrane region" description="Helical" evidence="7">
    <location>
        <begin position="7"/>
        <end position="27"/>
    </location>
</feature>
<dbReference type="InterPro" id="IPR000914">
    <property type="entry name" value="SBP_5_dom"/>
</dbReference>
<dbReference type="InterPro" id="IPR025966">
    <property type="entry name" value="OppC_N"/>
</dbReference>
<dbReference type="InterPro" id="IPR000515">
    <property type="entry name" value="MetI-like"/>
</dbReference>
<keyword evidence="6 7" id="KW-0472">Membrane</keyword>
<dbReference type="GO" id="GO:0055085">
    <property type="term" value="P:transmembrane transport"/>
    <property type="evidence" value="ECO:0007669"/>
    <property type="project" value="InterPro"/>
</dbReference>
<evidence type="ECO:0000259" key="8">
    <source>
        <dbReference type="PROSITE" id="PS50928"/>
    </source>
</evidence>
<evidence type="ECO:0000256" key="2">
    <source>
        <dbReference type="ARBA" id="ARBA00022448"/>
    </source>
</evidence>
<sequence>MLKEKLAVIGLIIILLFIFAGIFVPIVSANDPYTVDITQKLPKPCTEFPLGTDHLGRCMLSRLIYGIRTSLSTAIIATILMLAIGVPLGIVAGYTGGWIDNLIMRLVDIASTFPSGLCALGIVGVLGSSTVNIMLVFVLLWWAPFARIVRSTVIKLKEKEFVLAAVASGSSRVSIILKHIILNVISPIIVLATLRIAAVIMHVAGFSFIGLGSQPLTADWGVMLSDSRQYLTSQPLMLVWPGLAIMLAVFAFNMLGEGVKFSDGTDFNAEAVIFNLKRWVKNPRHASLTSVNVESMEAVDNYTVKIVFENGAYPILTELTYPRPVRFLSPSSITEDPGNPMGTFTKPVGTGQWMLESYEKDQEFTFVPNPYYWGEKPKIDRLKFKVIPDGQARALALQSGEIDILGGDLIGKIPMESLLELKNSGNFEISLVGTMCSHFIAFNQEVEAFQDKNVRLAMNYAINKKSIAEDIFDNIGLEANGLYQNGVPYTTIENNYGFSNDKEKAQKLLEAAGYIDTNGDGIPEKNGKNLEFNFVLTTAEFPERKSLAEFVQSELSSVGIMV</sequence>
<evidence type="ECO:0000256" key="3">
    <source>
        <dbReference type="ARBA" id="ARBA00022475"/>
    </source>
</evidence>
<reference evidence="9 10" key="1">
    <citation type="submission" date="2017-03" db="EMBL/GenBank/DDBJ databases">
        <title>Complete sequence of Clostridium formicaceticum DSM 92.</title>
        <authorList>
            <person name="Poehlein A."/>
            <person name="Karl M."/>
            <person name="Bengelsdorf F.R."/>
            <person name="Duerre P."/>
            <person name="Daniel R."/>
        </authorList>
    </citation>
    <scope>NUCLEOTIDE SEQUENCE [LARGE SCALE GENOMIC DNA]</scope>
    <source>
        <strain evidence="9 10">DSM 92</strain>
    </source>
</reference>
<feature type="transmembrane region" description="Helical" evidence="7">
    <location>
        <begin position="230"/>
        <end position="252"/>
    </location>
</feature>
<evidence type="ECO:0000313" key="9">
    <source>
        <dbReference type="EMBL" id="ARE88461.1"/>
    </source>
</evidence>
<dbReference type="PANTHER" id="PTHR43386:SF1">
    <property type="entry name" value="D,D-DIPEPTIDE TRANSPORT SYSTEM PERMEASE PROTEIN DDPC-RELATED"/>
    <property type="match status" value="1"/>
</dbReference>
<keyword evidence="5 7" id="KW-1133">Transmembrane helix</keyword>
<organism evidence="9 10">
    <name type="scientific">Clostridium formicaceticum</name>
    <dbReference type="NCBI Taxonomy" id="1497"/>
    <lineage>
        <taxon>Bacteria</taxon>
        <taxon>Bacillati</taxon>
        <taxon>Bacillota</taxon>
        <taxon>Clostridia</taxon>
        <taxon>Eubacteriales</taxon>
        <taxon>Clostridiaceae</taxon>
        <taxon>Clostridium</taxon>
    </lineage>
</organism>
<feature type="transmembrane region" description="Helical" evidence="7">
    <location>
        <begin position="71"/>
        <end position="94"/>
    </location>
</feature>
<dbReference type="Gene3D" id="3.40.190.10">
    <property type="entry name" value="Periplasmic binding protein-like II"/>
    <property type="match status" value="1"/>
</dbReference>
<feature type="transmembrane region" description="Helical" evidence="7">
    <location>
        <begin position="188"/>
        <end position="209"/>
    </location>
</feature>
<evidence type="ECO:0000256" key="7">
    <source>
        <dbReference type="RuleBase" id="RU363032"/>
    </source>
</evidence>
<dbReference type="Pfam" id="PF00528">
    <property type="entry name" value="BPD_transp_1"/>
    <property type="match status" value="1"/>
</dbReference>
<dbReference type="Pfam" id="PF12911">
    <property type="entry name" value="OppC_N"/>
    <property type="match status" value="1"/>
</dbReference>
<dbReference type="InterPro" id="IPR035906">
    <property type="entry name" value="MetI-like_sf"/>
</dbReference>
<keyword evidence="3" id="KW-1003">Cell membrane</keyword>
<evidence type="ECO:0000256" key="5">
    <source>
        <dbReference type="ARBA" id="ARBA00022989"/>
    </source>
</evidence>
<comment type="subcellular location">
    <subcellularLocation>
        <location evidence="1 7">Cell membrane</location>
        <topology evidence="1 7">Multi-pass membrane protein</topology>
    </subcellularLocation>
</comment>
<dbReference type="Gene3D" id="1.10.3720.10">
    <property type="entry name" value="MetI-like"/>
    <property type="match status" value="1"/>
</dbReference>
<accession>A0AAC9RJV8</accession>
<keyword evidence="4 7" id="KW-0812">Transmembrane</keyword>
<evidence type="ECO:0000256" key="4">
    <source>
        <dbReference type="ARBA" id="ARBA00022692"/>
    </source>
</evidence>
<evidence type="ECO:0000313" key="10">
    <source>
        <dbReference type="Proteomes" id="UP000192478"/>
    </source>
</evidence>
<name>A0AAC9RJV8_9CLOT</name>
<evidence type="ECO:0000256" key="6">
    <source>
        <dbReference type="ARBA" id="ARBA00023136"/>
    </source>
</evidence>
<feature type="domain" description="ABC transmembrane type-1" evidence="8">
    <location>
        <begin position="67"/>
        <end position="256"/>
    </location>
</feature>
<dbReference type="RefSeq" id="WP_236904961.1">
    <property type="nucleotide sequence ID" value="NZ_CP017603.1"/>
</dbReference>
<dbReference type="PROSITE" id="PS50928">
    <property type="entry name" value="ABC_TM1"/>
    <property type="match status" value="1"/>
</dbReference>
<comment type="similarity">
    <text evidence="7">Belongs to the binding-protein-dependent transport system permease family.</text>
</comment>
<dbReference type="AlphaFoldDB" id="A0AAC9RJV8"/>
<protein>
    <submittedName>
        <fullName evidence="9">Nickel transport system permease protein NikC</fullName>
    </submittedName>
</protein>
<dbReference type="EMBL" id="CP020559">
    <property type="protein sequence ID" value="ARE88461.1"/>
    <property type="molecule type" value="Genomic_DNA"/>
</dbReference>
<gene>
    <name evidence="9" type="primary">nikC_2</name>
    <name evidence="9" type="ORF">CLFO_28640</name>
</gene>
<dbReference type="InterPro" id="IPR050366">
    <property type="entry name" value="BP-dependent_transpt_permease"/>
</dbReference>